<evidence type="ECO:0000256" key="1">
    <source>
        <dbReference type="SAM" id="MobiDB-lite"/>
    </source>
</evidence>
<dbReference type="PATRIC" id="fig|698759.3.peg.5299"/>
<gene>
    <name evidence="2" type="ORF">STRIP9103_07613</name>
</gene>
<evidence type="ECO:0000313" key="2">
    <source>
        <dbReference type="EMBL" id="EKX64112.1"/>
    </source>
</evidence>
<feature type="region of interest" description="Disordered" evidence="1">
    <location>
        <begin position="23"/>
        <end position="54"/>
    </location>
</feature>
<dbReference type="Proteomes" id="UP000010411">
    <property type="component" value="Unassembled WGS sequence"/>
</dbReference>
<name>L1KU01_9ACTN</name>
<proteinExistence type="predicted"/>
<keyword evidence="3" id="KW-1185">Reference proteome</keyword>
<accession>L1KU01</accession>
<dbReference type="AlphaFoldDB" id="L1KU01"/>
<reference evidence="2 3" key="1">
    <citation type="submission" date="2012-11" db="EMBL/GenBank/DDBJ databases">
        <authorList>
            <person name="Huguet-Tapia J.C."/>
            <person name="Durkin A.S."/>
            <person name="Pettis G.S."/>
            <person name="Badger J.H."/>
        </authorList>
    </citation>
    <scope>NUCLEOTIDE SEQUENCE [LARGE SCALE GENOMIC DNA]</scope>
    <source>
        <strain evidence="2 3">91-03</strain>
    </source>
</reference>
<sequence>MVHFRGGNMGQFLPFDGAPPRVPAGAEGLMDGALKSTSPRGIGRTADARGRVHR</sequence>
<comment type="caution">
    <text evidence="2">The sequence shown here is derived from an EMBL/GenBank/DDBJ whole genome shotgun (WGS) entry which is preliminary data.</text>
</comment>
<organism evidence="2 3">
    <name type="scientific">Streptomyces ipomoeae 91-03</name>
    <dbReference type="NCBI Taxonomy" id="698759"/>
    <lineage>
        <taxon>Bacteria</taxon>
        <taxon>Bacillati</taxon>
        <taxon>Actinomycetota</taxon>
        <taxon>Actinomycetes</taxon>
        <taxon>Kitasatosporales</taxon>
        <taxon>Streptomycetaceae</taxon>
        <taxon>Streptomyces</taxon>
    </lineage>
</organism>
<dbReference type="EMBL" id="AEJC01000397">
    <property type="protein sequence ID" value="EKX64112.1"/>
    <property type="molecule type" value="Genomic_DNA"/>
</dbReference>
<evidence type="ECO:0000313" key="3">
    <source>
        <dbReference type="Proteomes" id="UP000010411"/>
    </source>
</evidence>
<protein>
    <submittedName>
        <fullName evidence="2">Uncharacterized protein</fullName>
    </submittedName>
</protein>